<gene>
    <name evidence="3" type="ORF">METZ01_LOCUS120061</name>
</gene>
<sequence length="261" mass="28729">MALQQKLQVKLSHKLILTPSLQQALKMLPMSTVELADMMNQEMVENPLLDEAPIDESPPTDGVQQEEKGQEASTNLEASGADDTWDEADYEYFFGEYLDEGFRRQPNQGARDLPPLENTLSTASSLSDHLTWQLSSSQYTETIQEISAAIIGNLNEDGQLAASTEELCAMGSWSEGDVATALGIVQHFDPVGVAARNLQECLLLQLRHLGFAGTITERIVVDHLGLLQRRRLPDLAKILGLSVDETKQHVDVISHIDPKPG</sequence>
<accession>A0A381XSM3</accession>
<evidence type="ECO:0000256" key="1">
    <source>
        <dbReference type="SAM" id="MobiDB-lite"/>
    </source>
</evidence>
<feature type="domain" description="RNA polymerase sigma factor 54 core-binding" evidence="2">
    <location>
        <begin position="116"/>
        <end position="261"/>
    </location>
</feature>
<dbReference type="PANTHER" id="PTHR32248:SF4">
    <property type="entry name" value="RNA POLYMERASE SIGMA-54 FACTOR"/>
    <property type="match status" value="1"/>
</dbReference>
<dbReference type="Gene3D" id="1.10.10.1330">
    <property type="entry name" value="RNA polymerase sigma-54 factor, core-binding domain"/>
    <property type="match status" value="1"/>
</dbReference>
<dbReference type="InterPro" id="IPR038709">
    <property type="entry name" value="RpoN_core-bd_sf"/>
</dbReference>
<dbReference type="InterPro" id="IPR007046">
    <property type="entry name" value="RNA_pol_sigma_54_core-bd"/>
</dbReference>
<dbReference type="AlphaFoldDB" id="A0A381XSM3"/>
<proteinExistence type="predicted"/>
<protein>
    <recommendedName>
        <fullName evidence="2">RNA polymerase sigma factor 54 core-binding domain-containing protein</fullName>
    </recommendedName>
</protein>
<dbReference type="GO" id="GO:0006352">
    <property type="term" value="P:DNA-templated transcription initiation"/>
    <property type="evidence" value="ECO:0007669"/>
    <property type="project" value="InterPro"/>
</dbReference>
<dbReference type="GO" id="GO:0016987">
    <property type="term" value="F:sigma factor activity"/>
    <property type="evidence" value="ECO:0007669"/>
    <property type="project" value="InterPro"/>
</dbReference>
<name>A0A381XSM3_9ZZZZ</name>
<evidence type="ECO:0000313" key="3">
    <source>
        <dbReference type="EMBL" id="SVA67207.1"/>
    </source>
</evidence>
<dbReference type="GO" id="GO:0001216">
    <property type="term" value="F:DNA-binding transcription activator activity"/>
    <property type="evidence" value="ECO:0007669"/>
    <property type="project" value="InterPro"/>
</dbReference>
<dbReference type="GO" id="GO:0003677">
    <property type="term" value="F:DNA binding"/>
    <property type="evidence" value="ECO:0007669"/>
    <property type="project" value="InterPro"/>
</dbReference>
<evidence type="ECO:0000259" key="2">
    <source>
        <dbReference type="Pfam" id="PF04963"/>
    </source>
</evidence>
<feature type="region of interest" description="Disordered" evidence="1">
    <location>
        <begin position="51"/>
        <end position="81"/>
    </location>
</feature>
<dbReference type="InterPro" id="IPR000394">
    <property type="entry name" value="RNA_pol_sigma_54"/>
</dbReference>
<dbReference type="PANTHER" id="PTHR32248">
    <property type="entry name" value="RNA POLYMERASE SIGMA-54 FACTOR"/>
    <property type="match status" value="1"/>
</dbReference>
<reference evidence="3" key="1">
    <citation type="submission" date="2018-05" db="EMBL/GenBank/DDBJ databases">
        <authorList>
            <person name="Lanie J.A."/>
            <person name="Ng W.-L."/>
            <person name="Kazmierczak K.M."/>
            <person name="Andrzejewski T.M."/>
            <person name="Davidsen T.M."/>
            <person name="Wayne K.J."/>
            <person name="Tettelin H."/>
            <person name="Glass J.I."/>
            <person name="Rusch D."/>
            <person name="Podicherti R."/>
            <person name="Tsui H.-C.T."/>
            <person name="Winkler M.E."/>
        </authorList>
    </citation>
    <scope>NUCLEOTIDE SEQUENCE</scope>
</reference>
<organism evidence="3">
    <name type="scientific">marine metagenome</name>
    <dbReference type="NCBI Taxonomy" id="408172"/>
    <lineage>
        <taxon>unclassified sequences</taxon>
        <taxon>metagenomes</taxon>
        <taxon>ecological metagenomes</taxon>
    </lineage>
</organism>
<dbReference type="Pfam" id="PF00309">
    <property type="entry name" value="Sigma54_AID"/>
    <property type="match status" value="1"/>
</dbReference>
<dbReference type="Pfam" id="PF04963">
    <property type="entry name" value="Sigma54_CBD"/>
    <property type="match status" value="1"/>
</dbReference>
<feature type="non-terminal residue" evidence="3">
    <location>
        <position position="261"/>
    </location>
</feature>
<dbReference type="EMBL" id="UINC01016071">
    <property type="protein sequence ID" value="SVA67207.1"/>
    <property type="molecule type" value="Genomic_DNA"/>
</dbReference>